<sequence>MEPKITSLTQCLLDILKDNNKYYSSEQNKLLLGNIFAAVNNHDSDLMEILYSNELIRKNFFVKVKDIWIFNDKKFIDFISLKDFMPDSFTSFKNRIGLVDKNGHFLDENNDVVLSFPYKDCVLVGNQDKDDQKRSEVMLNETLGLDDINRLLDPKVLVNAKRYSSQGIEQNISFNEKDNLIIKGNNLIALSSILKRYEGKVKCIYIDPPYNRKDGSFQYNDKFNHSTWLVFMKNRLELAKKLLRDDGVIFISCDEHERSYLKVLSDGVFGRDNFIADFIRKTKSTTNDAKTGINIQHDNCLSYAKNRKSINLIGGEKNLSKYKNKDNDPNGPWISDNPSAKSGNKENNYFAIRNPYTGKEDYPPNGRYWIFSKNTIEKHIASGRICFKKEYNENQRGFIYKTWLSDLKTKGNTFNSLWFASNEYMNQVATKDAKELGFVDEFKYPKPESFIYYLILHSTEVDDIVLDFFLGSGTTAAVAHKMRRQYIGIEQMDYIENITVSRLNKVIKGEQTGESILADWTGGGSFVYCELAQNTQKWVDLVKKATNNDILDVKNQILNSNDIIPYLSKAEIEFNLSTFDSLSLDEKKARLISIINKNKLYVNYSQIDDESYGISEADKQFNKSFYEVENE</sequence>
<dbReference type="Gene3D" id="3.40.50.150">
    <property type="entry name" value="Vaccinia Virus protein VP39"/>
    <property type="match status" value="1"/>
</dbReference>
<dbReference type="RefSeq" id="WP_322936159.1">
    <property type="nucleotide sequence ID" value="NZ_CP141046.1"/>
</dbReference>
<evidence type="ECO:0000256" key="3">
    <source>
        <dbReference type="ARBA" id="ARBA00022679"/>
    </source>
</evidence>
<dbReference type="Pfam" id="PF12564">
    <property type="entry name" value="TypeIII_RM_meth"/>
    <property type="match status" value="1"/>
</dbReference>
<evidence type="ECO:0000313" key="8">
    <source>
        <dbReference type="EMBL" id="WQQ20031.1"/>
    </source>
</evidence>
<evidence type="ECO:0000259" key="6">
    <source>
        <dbReference type="Pfam" id="PF01555"/>
    </source>
</evidence>
<dbReference type="SUPFAM" id="SSF53335">
    <property type="entry name" value="S-adenosyl-L-methionine-dependent methyltransferases"/>
    <property type="match status" value="1"/>
</dbReference>
<keyword evidence="2 8" id="KW-0489">Methyltransferase</keyword>
<evidence type="ECO:0000259" key="7">
    <source>
        <dbReference type="Pfam" id="PF12564"/>
    </source>
</evidence>
<dbReference type="Pfam" id="PF01555">
    <property type="entry name" value="N6_N4_Mtase"/>
    <property type="match status" value="1"/>
</dbReference>
<evidence type="ECO:0000256" key="1">
    <source>
        <dbReference type="ARBA" id="ARBA00006594"/>
    </source>
</evidence>
<organism evidence="8 9">
    <name type="scientific">Mycoplasmopsis cynos</name>
    <dbReference type="NCBI Taxonomy" id="171284"/>
    <lineage>
        <taxon>Bacteria</taxon>
        <taxon>Bacillati</taxon>
        <taxon>Mycoplasmatota</taxon>
        <taxon>Mycoplasmoidales</taxon>
        <taxon>Metamycoplasmataceae</taxon>
        <taxon>Mycoplasmopsis</taxon>
    </lineage>
</organism>
<evidence type="ECO:0000313" key="9">
    <source>
        <dbReference type="Proteomes" id="UP001327314"/>
    </source>
</evidence>
<dbReference type="PRINTS" id="PR00506">
    <property type="entry name" value="D21N6MTFRASE"/>
</dbReference>
<dbReference type="InterPro" id="IPR029063">
    <property type="entry name" value="SAM-dependent_MTases_sf"/>
</dbReference>
<feature type="domain" description="DNA methylase N-4/N-6" evidence="6">
    <location>
        <begin position="201"/>
        <end position="499"/>
    </location>
</feature>
<name>A0ABD8AJ19_9BACT</name>
<dbReference type="PIRSF" id="PIRSF015855">
    <property type="entry name" value="TypeIII_Mtase_mKpnI"/>
    <property type="match status" value="1"/>
</dbReference>
<reference evidence="8 9" key="1">
    <citation type="submission" date="2023-12" db="EMBL/GenBank/DDBJ databases">
        <title>Hybrid Genome Assemblies of Mycoplasma cynos and Mycoplasma felis isolated from Dogs and Cats with Infectious Respiratory Disease.</title>
        <authorList>
            <person name="Framst I."/>
            <person name="Cai H."/>
            <person name="Ramesh P."/>
            <person name="Maboni G."/>
        </authorList>
    </citation>
    <scope>NUCLEOTIDE SEQUENCE [LARGE SCALE GENOMIC DNA]</scope>
    <source>
        <strain evidence="8 9">30510</strain>
    </source>
</reference>
<comment type="similarity">
    <text evidence="1">Belongs to the N(4)/N(6)-methyltransferase family.</text>
</comment>
<dbReference type="GO" id="GO:0032259">
    <property type="term" value="P:methylation"/>
    <property type="evidence" value="ECO:0007669"/>
    <property type="project" value="UniProtKB-KW"/>
</dbReference>
<dbReference type="InterPro" id="IPR002295">
    <property type="entry name" value="N4/N6-MTase_EcoPI_Mod-like"/>
</dbReference>
<dbReference type="EC" id="2.1.1.-" evidence="8"/>
<dbReference type="EMBL" id="CP141046">
    <property type="protein sequence ID" value="WQQ20031.1"/>
    <property type="molecule type" value="Genomic_DNA"/>
</dbReference>
<dbReference type="GO" id="GO:0008168">
    <property type="term" value="F:methyltransferase activity"/>
    <property type="evidence" value="ECO:0007669"/>
    <property type="project" value="UniProtKB-KW"/>
</dbReference>
<evidence type="ECO:0000256" key="2">
    <source>
        <dbReference type="ARBA" id="ARBA00022603"/>
    </source>
</evidence>
<keyword evidence="4" id="KW-0949">S-adenosyl-L-methionine</keyword>
<dbReference type="Proteomes" id="UP001327314">
    <property type="component" value="Chromosome"/>
</dbReference>
<feature type="compositionally biased region" description="Polar residues" evidence="5">
    <location>
        <begin position="336"/>
        <end position="346"/>
    </location>
</feature>
<dbReference type="InterPro" id="IPR002052">
    <property type="entry name" value="DNA_methylase_N6_adenine_CS"/>
</dbReference>
<dbReference type="PROSITE" id="PS00092">
    <property type="entry name" value="N6_MTASE"/>
    <property type="match status" value="1"/>
</dbReference>
<evidence type="ECO:0000256" key="4">
    <source>
        <dbReference type="ARBA" id="ARBA00022691"/>
    </source>
</evidence>
<feature type="domain" description="Type III restriction/modification enzyme methylation subunit" evidence="7">
    <location>
        <begin position="43"/>
        <end position="98"/>
    </location>
</feature>
<accession>A0ABD8AJ19</accession>
<proteinExistence type="inferred from homology"/>
<dbReference type="InterPro" id="IPR002941">
    <property type="entry name" value="DNA_methylase_N4/N6"/>
</dbReference>
<dbReference type="AlphaFoldDB" id="A0ABD8AJ19"/>
<protein>
    <submittedName>
        <fullName evidence="8">Site-specific DNA-methyltransferase</fullName>
        <ecNumber evidence="8">2.1.1.-</ecNumber>
    </submittedName>
</protein>
<dbReference type="InterPro" id="IPR022221">
    <property type="entry name" value="TypeIII_RM_meth"/>
</dbReference>
<keyword evidence="3 8" id="KW-0808">Transferase</keyword>
<evidence type="ECO:0000256" key="5">
    <source>
        <dbReference type="SAM" id="MobiDB-lite"/>
    </source>
</evidence>
<gene>
    <name evidence="8" type="ORF">RRG46_00540</name>
</gene>
<feature type="region of interest" description="Disordered" evidence="5">
    <location>
        <begin position="321"/>
        <end position="346"/>
    </location>
</feature>